<sequence length="117" mass="13072">MKRICGNIFACYVFGFNMHTRDHFQTWRLEANLELNGFGTGIVSIGIRWHFNAKAQLYLSYMRDSRKLPCMQTSGLACRKSSLIATTTGSAVGMKQPCAWSVQTINGFCASVHNQAT</sequence>
<accession>A0AA35K9S5</accession>
<keyword evidence="2" id="KW-1185">Reference proteome</keyword>
<evidence type="ECO:0000313" key="2">
    <source>
        <dbReference type="Proteomes" id="UP001178461"/>
    </source>
</evidence>
<protein>
    <submittedName>
        <fullName evidence="1">Uncharacterized protein</fullName>
    </submittedName>
</protein>
<dbReference type="Proteomes" id="UP001178461">
    <property type="component" value="Chromosome 4"/>
</dbReference>
<organism evidence="1 2">
    <name type="scientific">Podarcis lilfordi</name>
    <name type="common">Lilford's wall lizard</name>
    <dbReference type="NCBI Taxonomy" id="74358"/>
    <lineage>
        <taxon>Eukaryota</taxon>
        <taxon>Metazoa</taxon>
        <taxon>Chordata</taxon>
        <taxon>Craniata</taxon>
        <taxon>Vertebrata</taxon>
        <taxon>Euteleostomi</taxon>
        <taxon>Lepidosauria</taxon>
        <taxon>Squamata</taxon>
        <taxon>Bifurcata</taxon>
        <taxon>Unidentata</taxon>
        <taxon>Episquamata</taxon>
        <taxon>Laterata</taxon>
        <taxon>Lacertibaenia</taxon>
        <taxon>Lacertidae</taxon>
        <taxon>Podarcis</taxon>
    </lineage>
</organism>
<reference evidence="1" key="1">
    <citation type="submission" date="2022-12" db="EMBL/GenBank/DDBJ databases">
        <authorList>
            <person name="Alioto T."/>
            <person name="Alioto T."/>
            <person name="Gomez Garrido J."/>
        </authorList>
    </citation>
    <scope>NUCLEOTIDE SEQUENCE</scope>
</reference>
<proteinExistence type="predicted"/>
<dbReference type="EMBL" id="OX395129">
    <property type="protein sequence ID" value="CAI5772908.1"/>
    <property type="molecule type" value="Genomic_DNA"/>
</dbReference>
<dbReference type="AlphaFoldDB" id="A0AA35K9S5"/>
<gene>
    <name evidence="1" type="ORF">PODLI_1B038004</name>
</gene>
<evidence type="ECO:0000313" key="1">
    <source>
        <dbReference type="EMBL" id="CAI5772908.1"/>
    </source>
</evidence>
<name>A0AA35K9S5_9SAUR</name>